<proteinExistence type="predicted"/>
<reference evidence="1 2" key="1">
    <citation type="submission" date="2017-11" db="EMBL/GenBank/DDBJ databases">
        <title>Evolution of Phototrophy in the Chloroflexi Phylum Driven by Horizontal Gene Transfer.</title>
        <authorList>
            <person name="Ward L.M."/>
            <person name="Hemp J."/>
            <person name="Shih P.M."/>
            <person name="Mcglynn S.E."/>
            <person name="Fischer W."/>
        </authorList>
    </citation>
    <scope>NUCLEOTIDE SEQUENCE [LARGE SCALE GENOMIC DNA]</scope>
    <source>
        <strain evidence="1">JP3_7</strain>
    </source>
</reference>
<evidence type="ECO:0000313" key="2">
    <source>
        <dbReference type="Proteomes" id="UP000230790"/>
    </source>
</evidence>
<dbReference type="AlphaFoldDB" id="A0A2M8QAW8"/>
<name>A0A2M8QAW8_9CHLR</name>
<protein>
    <submittedName>
        <fullName evidence="1">Uncharacterized protein</fullName>
    </submittedName>
</protein>
<accession>A0A2M8QAW8</accession>
<sequence length="112" mass="12551">MKTPAGKECRFYYADYHRGNEKQECRLIGRNPEGGQWHPSHCNVCPVPDILRQNACPHLALEGRVARSLLGLRERVVVYAVCTKHLTEVSAPEVGCGRCHEEVARVLGRQDG</sequence>
<dbReference type="EMBL" id="PGTN01000079">
    <property type="protein sequence ID" value="PJF46947.1"/>
    <property type="molecule type" value="Genomic_DNA"/>
</dbReference>
<organism evidence="1 2">
    <name type="scientific">Candidatus Thermofonsia Clade 3 bacterium</name>
    <dbReference type="NCBI Taxonomy" id="2364212"/>
    <lineage>
        <taxon>Bacteria</taxon>
        <taxon>Bacillati</taxon>
        <taxon>Chloroflexota</taxon>
        <taxon>Candidatus Thermofontia</taxon>
        <taxon>Candidatus Thermofonsia Clade 3</taxon>
    </lineage>
</organism>
<evidence type="ECO:0000313" key="1">
    <source>
        <dbReference type="EMBL" id="PJF46947.1"/>
    </source>
</evidence>
<comment type="caution">
    <text evidence="1">The sequence shown here is derived from an EMBL/GenBank/DDBJ whole genome shotgun (WGS) entry which is preliminary data.</text>
</comment>
<gene>
    <name evidence="1" type="ORF">CUN48_11190</name>
</gene>
<dbReference type="Proteomes" id="UP000230790">
    <property type="component" value="Unassembled WGS sequence"/>
</dbReference>